<evidence type="ECO:0000313" key="1">
    <source>
        <dbReference type="EMBL" id="GGB59800.1"/>
    </source>
</evidence>
<protein>
    <submittedName>
        <fullName evidence="1">Uncharacterized protein</fullName>
    </submittedName>
</protein>
<dbReference type="EMBL" id="BMGD01000002">
    <property type="protein sequence ID" value="GGB59800.1"/>
    <property type="molecule type" value="Genomic_DNA"/>
</dbReference>
<comment type="caution">
    <text evidence="1">The sequence shown here is derived from an EMBL/GenBank/DDBJ whole genome shotgun (WGS) entry which is preliminary data.</text>
</comment>
<name>A0ABQ1J4L5_9SPHN</name>
<organism evidence="1 2">
    <name type="scientific">Blastomonas aquatica</name>
    <dbReference type="NCBI Taxonomy" id="1510276"/>
    <lineage>
        <taxon>Bacteria</taxon>
        <taxon>Pseudomonadati</taxon>
        <taxon>Pseudomonadota</taxon>
        <taxon>Alphaproteobacteria</taxon>
        <taxon>Sphingomonadales</taxon>
        <taxon>Sphingomonadaceae</taxon>
        <taxon>Blastomonas</taxon>
    </lineage>
</organism>
<sequence>MKWKLTVKANWIRASKRASKPSNIGATSYFDLPVEQRDFCLEVRATNCQAVLNRKPVAAM</sequence>
<dbReference type="Proteomes" id="UP000614261">
    <property type="component" value="Unassembled WGS sequence"/>
</dbReference>
<proteinExistence type="predicted"/>
<gene>
    <name evidence="1" type="ORF">GCM10010833_13260</name>
</gene>
<evidence type="ECO:0000313" key="2">
    <source>
        <dbReference type="Proteomes" id="UP000614261"/>
    </source>
</evidence>
<keyword evidence="2" id="KW-1185">Reference proteome</keyword>
<accession>A0ABQ1J4L5</accession>
<reference evidence="2" key="1">
    <citation type="journal article" date="2019" name="Int. J. Syst. Evol. Microbiol.">
        <title>The Global Catalogue of Microorganisms (GCM) 10K type strain sequencing project: providing services to taxonomists for standard genome sequencing and annotation.</title>
        <authorList>
            <consortium name="The Broad Institute Genomics Platform"/>
            <consortium name="The Broad Institute Genome Sequencing Center for Infectious Disease"/>
            <person name="Wu L."/>
            <person name="Ma J."/>
        </authorList>
    </citation>
    <scope>NUCLEOTIDE SEQUENCE [LARGE SCALE GENOMIC DNA]</scope>
    <source>
        <strain evidence="2">CGMCC 1.12851</strain>
    </source>
</reference>